<keyword evidence="2" id="KW-1185">Reference proteome</keyword>
<name>A0ACB7EV59_NIBAL</name>
<evidence type="ECO:0000313" key="1">
    <source>
        <dbReference type="EMBL" id="KAG8005613.1"/>
    </source>
</evidence>
<organism evidence="1 2">
    <name type="scientific">Nibea albiflora</name>
    <name type="common">Yellow drum</name>
    <name type="synonym">Corvina albiflora</name>
    <dbReference type="NCBI Taxonomy" id="240163"/>
    <lineage>
        <taxon>Eukaryota</taxon>
        <taxon>Metazoa</taxon>
        <taxon>Chordata</taxon>
        <taxon>Craniata</taxon>
        <taxon>Vertebrata</taxon>
        <taxon>Euteleostomi</taxon>
        <taxon>Actinopterygii</taxon>
        <taxon>Neopterygii</taxon>
        <taxon>Teleostei</taxon>
        <taxon>Neoteleostei</taxon>
        <taxon>Acanthomorphata</taxon>
        <taxon>Eupercaria</taxon>
        <taxon>Sciaenidae</taxon>
        <taxon>Nibea</taxon>
    </lineage>
</organism>
<gene>
    <name evidence="1" type="primary">PARP11</name>
    <name evidence="1" type="ORF">GBF38_001525</name>
</gene>
<dbReference type="Proteomes" id="UP000805704">
    <property type="component" value="Chromosome 22"/>
</dbReference>
<sequence length="191" mass="22570">MDTSDTPWHWHYLADCGRWHRFEDEPDDPLRSEDIEFYYQINSKAVIRVPSSCDRHSYIDFSAMLQTDLGTGKQRRIQRGFDNGRSCSCFSVAPVFWENVHPTYPYQFNDYLYARISKHINLIFSQDIRHKPCASTHSHIRTLQAYSMEQLEEIFHLVMGLLDFLPYCVVLVVYFNMQTQVLLSLSEVCRI</sequence>
<accession>A0ACB7EV59</accession>
<dbReference type="EMBL" id="CM024810">
    <property type="protein sequence ID" value="KAG8005613.1"/>
    <property type="molecule type" value="Genomic_DNA"/>
</dbReference>
<reference evidence="1" key="1">
    <citation type="submission" date="2020-04" db="EMBL/GenBank/DDBJ databases">
        <title>A chromosome-scale assembly and high-density genetic map of the yellow drum (Nibea albiflora) genome.</title>
        <authorList>
            <person name="Xu D."/>
            <person name="Zhang W."/>
            <person name="Chen R."/>
            <person name="Tan P."/>
            <person name="Wang L."/>
            <person name="Song H."/>
            <person name="Tian L."/>
            <person name="Zhu Q."/>
            <person name="Wang B."/>
        </authorList>
    </citation>
    <scope>NUCLEOTIDE SEQUENCE</scope>
    <source>
        <strain evidence="1">ZJHYS-2018</strain>
    </source>
</reference>
<evidence type="ECO:0000313" key="2">
    <source>
        <dbReference type="Proteomes" id="UP000805704"/>
    </source>
</evidence>
<protein>
    <submittedName>
        <fullName evidence="1">Poly [ADP-ribose] polymerase 11</fullName>
    </submittedName>
</protein>
<proteinExistence type="predicted"/>
<comment type="caution">
    <text evidence="1">The sequence shown here is derived from an EMBL/GenBank/DDBJ whole genome shotgun (WGS) entry which is preliminary data.</text>
</comment>